<reference evidence="6" key="1">
    <citation type="journal article" date="2019" name="Int. J. Syst. Evol. Microbiol.">
        <title>The Global Catalogue of Microorganisms (GCM) 10K type strain sequencing project: providing services to taxonomists for standard genome sequencing and annotation.</title>
        <authorList>
            <consortium name="The Broad Institute Genomics Platform"/>
            <consortium name="The Broad Institute Genome Sequencing Center for Infectious Disease"/>
            <person name="Wu L."/>
            <person name="Ma J."/>
        </authorList>
    </citation>
    <scope>NUCLEOTIDE SEQUENCE [LARGE SCALE GENOMIC DNA]</scope>
    <source>
        <strain evidence="6">CGMCC 4.1467</strain>
    </source>
</reference>
<feature type="transmembrane region" description="Helical" evidence="3">
    <location>
        <begin position="7"/>
        <end position="25"/>
    </location>
</feature>
<gene>
    <name evidence="5" type="ORF">ACFQY0_07920</name>
</gene>
<keyword evidence="3" id="KW-1133">Transmembrane helix</keyword>
<sequence>MSRKAQVIAIYSVVIVLSVAMLIYFRGVGARAPEADLPIVSDAGRTEVETMFPIEKDIDLTNQEGEAVKLSDIKGEVTLIAEFFAVCPHCAVRNGKELVEIYKQFGSHPDFRIVCISVDPETDKVAQLKSYGDSLKADPKNWWFVRGENEEEVHDYLENTLKFFQIKKWRNPVDIASNGRYSHDMGFLLVNREFEVIGKWPLVDARSDQAVERDPGLYGKLKLEMYDRIRKELEKK</sequence>
<organism evidence="5 6">
    <name type="scientific">Haloferula chungangensis</name>
    <dbReference type="NCBI Taxonomy" id="1048331"/>
    <lineage>
        <taxon>Bacteria</taxon>
        <taxon>Pseudomonadati</taxon>
        <taxon>Verrucomicrobiota</taxon>
        <taxon>Verrucomicrobiia</taxon>
        <taxon>Verrucomicrobiales</taxon>
        <taxon>Verrucomicrobiaceae</taxon>
        <taxon>Haloferula</taxon>
    </lineage>
</organism>
<evidence type="ECO:0000256" key="3">
    <source>
        <dbReference type="SAM" id="Phobius"/>
    </source>
</evidence>
<evidence type="ECO:0000313" key="6">
    <source>
        <dbReference type="Proteomes" id="UP001596472"/>
    </source>
</evidence>
<keyword evidence="3" id="KW-0812">Transmembrane</keyword>
<keyword evidence="6" id="KW-1185">Reference proteome</keyword>
<name>A0ABW2L6C8_9BACT</name>
<dbReference type="PROSITE" id="PS51352">
    <property type="entry name" value="THIOREDOXIN_2"/>
    <property type="match status" value="1"/>
</dbReference>
<dbReference type="RefSeq" id="WP_379711095.1">
    <property type="nucleotide sequence ID" value="NZ_JBHTBS010000003.1"/>
</dbReference>
<dbReference type="Gene3D" id="3.40.30.10">
    <property type="entry name" value="Glutaredoxin"/>
    <property type="match status" value="1"/>
</dbReference>
<accession>A0ABW2L6C8</accession>
<dbReference type="InterPro" id="IPR013766">
    <property type="entry name" value="Thioredoxin_domain"/>
</dbReference>
<keyword evidence="3" id="KW-0472">Membrane</keyword>
<dbReference type="PANTHER" id="PTHR12151:SF25">
    <property type="entry name" value="LINALOOL DEHYDRATASE_ISOMERASE DOMAIN-CONTAINING PROTEIN"/>
    <property type="match status" value="1"/>
</dbReference>
<keyword evidence="2" id="KW-0186">Copper</keyword>
<feature type="domain" description="Thioredoxin" evidence="4">
    <location>
        <begin position="26"/>
        <end position="162"/>
    </location>
</feature>
<comment type="similarity">
    <text evidence="1">Belongs to the SCO1/2 family.</text>
</comment>
<dbReference type="Pfam" id="PF02630">
    <property type="entry name" value="SCO1-SenC"/>
    <property type="match status" value="1"/>
</dbReference>
<protein>
    <submittedName>
        <fullName evidence="5">SCO family protein</fullName>
    </submittedName>
</protein>
<dbReference type="SUPFAM" id="SSF52833">
    <property type="entry name" value="Thioredoxin-like"/>
    <property type="match status" value="1"/>
</dbReference>
<evidence type="ECO:0000313" key="5">
    <source>
        <dbReference type="EMBL" id="MFC7337100.1"/>
    </source>
</evidence>
<comment type="caution">
    <text evidence="5">The sequence shown here is derived from an EMBL/GenBank/DDBJ whole genome shotgun (WGS) entry which is preliminary data.</text>
</comment>
<evidence type="ECO:0000256" key="1">
    <source>
        <dbReference type="ARBA" id="ARBA00010996"/>
    </source>
</evidence>
<dbReference type="InterPro" id="IPR036249">
    <property type="entry name" value="Thioredoxin-like_sf"/>
</dbReference>
<dbReference type="InterPro" id="IPR003782">
    <property type="entry name" value="SCO1/SenC"/>
</dbReference>
<evidence type="ECO:0000259" key="4">
    <source>
        <dbReference type="PROSITE" id="PS51352"/>
    </source>
</evidence>
<dbReference type="Proteomes" id="UP001596472">
    <property type="component" value="Unassembled WGS sequence"/>
</dbReference>
<evidence type="ECO:0000256" key="2">
    <source>
        <dbReference type="ARBA" id="ARBA00023008"/>
    </source>
</evidence>
<dbReference type="PANTHER" id="PTHR12151">
    <property type="entry name" value="ELECTRON TRANSPORT PROTIN SCO1/SENC FAMILY MEMBER"/>
    <property type="match status" value="1"/>
</dbReference>
<proteinExistence type="inferred from homology"/>
<dbReference type="EMBL" id="JBHTBS010000003">
    <property type="protein sequence ID" value="MFC7337100.1"/>
    <property type="molecule type" value="Genomic_DNA"/>
</dbReference>